<protein>
    <recommendedName>
        <fullName evidence="1 2">Endonuclease/exonuclease/phosphatase domain-containing protein</fullName>
    </recommendedName>
</protein>
<feature type="domain" description="Endonuclease/exonuclease/phosphatase" evidence="2">
    <location>
        <begin position="122"/>
        <end position="234"/>
    </location>
</feature>
<name>A0A164MUA9_9CRUS</name>
<organism evidence="3 4">
    <name type="scientific">Daphnia magna</name>
    <dbReference type="NCBI Taxonomy" id="35525"/>
    <lineage>
        <taxon>Eukaryota</taxon>
        <taxon>Metazoa</taxon>
        <taxon>Ecdysozoa</taxon>
        <taxon>Arthropoda</taxon>
        <taxon>Crustacea</taxon>
        <taxon>Branchiopoda</taxon>
        <taxon>Diplostraca</taxon>
        <taxon>Cladocera</taxon>
        <taxon>Anomopoda</taxon>
        <taxon>Daphniidae</taxon>
        <taxon>Daphnia</taxon>
    </lineage>
</organism>
<sequence length="679" mass="75556">MLGSPYYVSTPTVSSAPASNFKCMQVNLRHAKAASASLAEVVLENNLDIILIQEPYARNFDSPTLVDIPPGYVAFHSLDREHAYGAVILVRLSLAVSCRAVSRSSLNHVAAVDLHSCGKTFRFISMYVRPSCHDSSNVFRSVFRSLLTPLTVIGVDSNAKSSLWNSVTTDRKGMDLEEILLVFKLNVLNRNRNDLDFLPSGTSFLDITLGTDDIVSPRWFFPTIPSLSDHPFIYFEIMRSTQPCPAQILKAPSPKLPHISKLDKRIQFLYLSVIEPILLYGCSLWAPLLNTKAGCKKARSCQRTFLVSTIGAFKTVSTEALLLLNTTLPIDLRVAELTAMRYRTSSDGFSAASLKWLSKVLPHIKSQRKVDTFNHFSASKCPPWASFLDAILDDSGASMPMPMLPSAPQQLRLLTGHRRIENSMHFCVLVMDYCGVRDMVNGSLDPYVDEPTAIQFCTQEALRIATQLRREYSRIELFSPSTSSFSFLLPSTKLSSLQQLNRDSLLQIAEKTVLFSCLSSSSNPWIYLANSIAHSGVTNYTSSEILRPSKAALKLEIHQSVASIWNGEWASSQAGASTRAFFPKVVQILSGHSLLNSHQSRFGFKDSPGCKCGAPLESTEHFLFFCPRFSQERTLFQAVCSVYDVTWPPSLPSITGNRSVWEAMCAFIHQTRRLRWGSS</sequence>
<dbReference type="PANTHER" id="PTHR33273:SF2">
    <property type="entry name" value="ENDONUCLEASE_EXONUCLEASE_PHOSPHATASE DOMAIN-CONTAINING PROTEIN"/>
    <property type="match status" value="1"/>
</dbReference>
<dbReference type="Pfam" id="PF14529">
    <property type="entry name" value="Exo_endo_phos_2"/>
    <property type="match status" value="1"/>
</dbReference>
<evidence type="ECO:0000259" key="2">
    <source>
        <dbReference type="Pfam" id="PF14529"/>
    </source>
</evidence>
<feature type="domain" description="Endonuclease/exonuclease/phosphatase" evidence="1">
    <location>
        <begin position="24"/>
        <end position="121"/>
    </location>
</feature>
<dbReference type="GO" id="GO:0003824">
    <property type="term" value="F:catalytic activity"/>
    <property type="evidence" value="ECO:0007669"/>
    <property type="project" value="InterPro"/>
</dbReference>
<dbReference type="SUPFAM" id="SSF56219">
    <property type="entry name" value="DNase I-like"/>
    <property type="match status" value="1"/>
</dbReference>
<dbReference type="InterPro" id="IPR036691">
    <property type="entry name" value="Endo/exonu/phosph_ase_sf"/>
</dbReference>
<comment type="caution">
    <text evidence="3">The sequence shown here is derived from an EMBL/GenBank/DDBJ whole genome shotgun (WGS) entry which is preliminary data.</text>
</comment>
<dbReference type="EMBL" id="LRGB01002950">
    <property type="protein sequence ID" value="KZS05369.1"/>
    <property type="molecule type" value="Genomic_DNA"/>
</dbReference>
<evidence type="ECO:0000313" key="3">
    <source>
        <dbReference type="EMBL" id="KZS05369.1"/>
    </source>
</evidence>
<accession>A0A164MUA9</accession>
<dbReference type="Gene3D" id="3.60.10.10">
    <property type="entry name" value="Endonuclease/exonuclease/phosphatase"/>
    <property type="match status" value="1"/>
</dbReference>
<gene>
    <name evidence="3" type="ORF">APZ42_031464</name>
</gene>
<evidence type="ECO:0000259" key="1">
    <source>
        <dbReference type="Pfam" id="PF03372"/>
    </source>
</evidence>
<dbReference type="InterPro" id="IPR005135">
    <property type="entry name" value="Endo/exonuclease/phosphatase"/>
</dbReference>
<keyword evidence="4" id="KW-1185">Reference proteome</keyword>
<dbReference type="AlphaFoldDB" id="A0A164MUA9"/>
<proteinExistence type="predicted"/>
<dbReference type="Proteomes" id="UP000076858">
    <property type="component" value="Unassembled WGS sequence"/>
</dbReference>
<reference evidence="3 4" key="1">
    <citation type="submission" date="2016-03" db="EMBL/GenBank/DDBJ databases">
        <title>EvidentialGene: Evidence-directed Construction of Genes on Genomes.</title>
        <authorList>
            <person name="Gilbert D.G."/>
            <person name="Choi J.-H."/>
            <person name="Mockaitis K."/>
            <person name="Colbourne J."/>
            <person name="Pfrender M."/>
        </authorList>
    </citation>
    <scope>NUCLEOTIDE SEQUENCE [LARGE SCALE GENOMIC DNA]</scope>
    <source>
        <strain evidence="3 4">Xinb3</strain>
        <tissue evidence="3">Complete organism</tissue>
    </source>
</reference>
<evidence type="ECO:0000313" key="4">
    <source>
        <dbReference type="Proteomes" id="UP000076858"/>
    </source>
</evidence>
<dbReference type="PANTHER" id="PTHR33273">
    <property type="entry name" value="DOMAIN-CONTAINING PROTEIN, PUTATIVE-RELATED"/>
    <property type="match status" value="1"/>
</dbReference>
<dbReference type="OrthoDB" id="411823at2759"/>
<dbReference type="Pfam" id="PF03372">
    <property type="entry name" value="Exo_endo_phos"/>
    <property type="match status" value="1"/>
</dbReference>